<dbReference type="PANTHER" id="PTHR12993">
    <property type="entry name" value="N-ACETYLGLUCOSAMINYL-PHOSPHATIDYLINOSITOL DE-N-ACETYLASE-RELATED"/>
    <property type="match status" value="1"/>
</dbReference>
<name>A0A7S3CD64_9CHLO</name>
<organism evidence="3">
    <name type="scientific">Chloropicon roscoffensis</name>
    <dbReference type="NCBI Taxonomy" id="1461544"/>
    <lineage>
        <taxon>Eukaryota</taxon>
        <taxon>Viridiplantae</taxon>
        <taxon>Chlorophyta</taxon>
        <taxon>Chloropicophyceae</taxon>
        <taxon>Chloropicales</taxon>
        <taxon>Chloropicaceae</taxon>
        <taxon>Chloropicon</taxon>
    </lineage>
</organism>
<evidence type="ECO:0000256" key="1">
    <source>
        <dbReference type="ARBA" id="ARBA00006066"/>
    </source>
</evidence>
<gene>
    <name evidence="3" type="ORF">CROS1456_LOCUS5462</name>
</gene>
<evidence type="ECO:0000256" key="2">
    <source>
        <dbReference type="ARBA" id="ARBA00012176"/>
    </source>
</evidence>
<dbReference type="InterPro" id="IPR024078">
    <property type="entry name" value="LmbE-like_dom_sf"/>
</dbReference>
<evidence type="ECO:0000313" key="3">
    <source>
        <dbReference type="EMBL" id="CAE0192372.1"/>
    </source>
</evidence>
<dbReference type="PANTHER" id="PTHR12993:SF11">
    <property type="entry name" value="N-ACETYLGLUCOSAMINYL-PHOSPHATIDYLINOSITOL DE-N-ACETYLASE"/>
    <property type="match status" value="1"/>
</dbReference>
<proteinExistence type="inferred from homology"/>
<dbReference type="GO" id="GO:0016020">
    <property type="term" value="C:membrane"/>
    <property type="evidence" value="ECO:0007669"/>
    <property type="project" value="GOC"/>
</dbReference>
<protein>
    <recommendedName>
        <fullName evidence="2">N-acetylglucosaminylphosphatidylinositol deacetylase</fullName>
        <ecNumber evidence="2">3.5.1.89</ecNumber>
    </recommendedName>
</protein>
<dbReference type="SUPFAM" id="SSF102588">
    <property type="entry name" value="LmbE-like"/>
    <property type="match status" value="1"/>
</dbReference>
<sequence length="236" mass="26101">MSQHDSRRAGESSSCSCSVFDGGESGAAVVTLVIAHPDDECMFFSPALEALRRSGVRTTVCCLSNGDAYGLGRVREKELQRSCETYGMARADVEVVEDKRLRDGMDEEWDPAVVVTHVERHCASVGTTHLLGFDEGGISGHPNHVACAQALVRLRSSSRPVWVQRTFGGPSQYLGALQLLLWHAFGRRKNGVVACTLATLVPALRAMRRHGSQLVWYRYLHLLLSRYVYINLLKKL</sequence>
<dbReference type="GO" id="GO:0005783">
    <property type="term" value="C:endoplasmic reticulum"/>
    <property type="evidence" value="ECO:0007669"/>
    <property type="project" value="TreeGrafter"/>
</dbReference>
<dbReference type="Pfam" id="PF02585">
    <property type="entry name" value="PIG-L"/>
    <property type="match status" value="1"/>
</dbReference>
<comment type="similarity">
    <text evidence="1">Belongs to the PIGL family.</text>
</comment>
<dbReference type="EMBL" id="HBHZ01007073">
    <property type="protein sequence ID" value="CAE0192372.1"/>
    <property type="molecule type" value="Transcribed_RNA"/>
</dbReference>
<reference evidence="3" key="1">
    <citation type="submission" date="2021-01" db="EMBL/GenBank/DDBJ databases">
        <authorList>
            <person name="Corre E."/>
            <person name="Pelletier E."/>
            <person name="Niang G."/>
            <person name="Scheremetjew M."/>
            <person name="Finn R."/>
            <person name="Kale V."/>
            <person name="Holt S."/>
            <person name="Cochrane G."/>
            <person name="Meng A."/>
            <person name="Brown T."/>
            <person name="Cohen L."/>
        </authorList>
    </citation>
    <scope>NUCLEOTIDE SEQUENCE</scope>
    <source>
        <strain evidence="3">RCC1871</strain>
    </source>
</reference>
<dbReference type="EC" id="3.5.1.89" evidence="2"/>
<dbReference type="InterPro" id="IPR003737">
    <property type="entry name" value="GlcNAc_PI_deacetylase-related"/>
</dbReference>
<accession>A0A7S3CD64</accession>
<dbReference type="AlphaFoldDB" id="A0A7S3CD64"/>
<dbReference type="GO" id="GO:0006506">
    <property type="term" value="P:GPI anchor biosynthetic process"/>
    <property type="evidence" value="ECO:0007669"/>
    <property type="project" value="UniProtKB-UniPathway"/>
</dbReference>
<dbReference type="UniPathway" id="UPA00196"/>
<dbReference type="Gene3D" id="3.40.50.10320">
    <property type="entry name" value="LmbE-like"/>
    <property type="match status" value="1"/>
</dbReference>
<dbReference type="GO" id="GO:0000225">
    <property type="term" value="F:N-acetylglucosaminylphosphatidylinositol deacetylase activity"/>
    <property type="evidence" value="ECO:0007669"/>
    <property type="project" value="UniProtKB-EC"/>
</dbReference>